<keyword evidence="5 14" id="KW-0812">Transmembrane</keyword>
<keyword evidence="11 14" id="KW-0472">Membrane</keyword>
<dbReference type="GO" id="GO:0020037">
    <property type="term" value="F:heme binding"/>
    <property type="evidence" value="ECO:0007669"/>
    <property type="project" value="InterPro"/>
</dbReference>
<dbReference type="Pfam" id="PF00067">
    <property type="entry name" value="p450"/>
    <property type="match status" value="1"/>
</dbReference>
<dbReference type="GO" id="GO:0009403">
    <property type="term" value="P:toxin biosynthetic process"/>
    <property type="evidence" value="ECO:0007669"/>
    <property type="project" value="UniProtKB-ARBA"/>
</dbReference>
<dbReference type="PRINTS" id="PR00385">
    <property type="entry name" value="P450"/>
</dbReference>
<keyword evidence="16" id="KW-1185">Reference proteome</keyword>
<evidence type="ECO:0000256" key="12">
    <source>
        <dbReference type="PIRSR" id="PIRSR602401-1"/>
    </source>
</evidence>
<evidence type="ECO:0000256" key="14">
    <source>
        <dbReference type="SAM" id="Phobius"/>
    </source>
</evidence>
<feature type="transmembrane region" description="Helical" evidence="14">
    <location>
        <begin position="12"/>
        <end position="36"/>
    </location>
</feature>
<evidence type="ECO:0000256" key="2">
    <source>
        <dbReference type="ARBA" id="ARBA00004167"/>
    </source>
</evidence>
<dbReference type="PRINTS" id="PR00463">
    <property type="entry name" value="EP450I"/>
</dbReference>
<dbReference type="GO" id="GO:0004497">
    <property type="term" value="F:monooxygenase activity"/>
    <property type="evidence" value="ECO:0007669"/>
    <property type="project" value="UniProtKB-KW"/>
</dbReference>
<evidence type="ECO:0000256" key="3">
    <source>
        <dbReference type="ARBA" id="ARBA00010617"/>
    </source>
</evidence>
<feature type="binding site" description="axial binding residue" evidence="12">
    <location>
        <position position="447"/>
    </location>
    <ligand>
        <name>heme</name>
        <dbReference type="ChEBI" id="CHEBI:30413"/>
    </ligand>
    <ligandPart>
        <name>Fe</name>
        <dbReference type="ChEBI" id="CHEBI:18248"/>
    </ligandPart>
</feature>
<dbReference type="PANTHER" id="PTHR24305:SF210">
    <property type="entry name" value="CYTOCHROME P450 MONOOXYGENASE ASQL-RELATED"/>
    <property type="match status" value="1"/>
</dbReference>
<keyword evidence="4 12" id="KW-0349">Heme</keyword>
<keyword evidence="8 13" id="KW-0560">Oxidoreductase</keyword>
<evidence type="ECO:0000256" key="1">
    <source>
        <dbReference type="ARBA" id="ARBA00001971"/>
    </source>
</evidence>
<keyword evidence="10 13" id="KW-0503">Monooxygenase</keyword>
<dbReference type="AlphaFoldDB" id="A0A6A6H631"/>
<dbReference type="PANTHER" id="PTHR24305">
    <property type="entry name" value="CYTOCHROME P450"/>
    <property type="match status" value="1"/>
</dbReference>
<dbReference type="PROSITE" id="PS00086">
    <property type="entry name" value="CYTOCHROME_P450"/>
    <property type="match status" value="1"/>
</dbReference>
<evidence type="ECO:0000256" key="4">
    <source>
        <dbReference type="ARBA" id="ARBA00022617"/>
    </source>
</evidence>
<dbReference type="EMBL" id="ML991806">
    <property type="protein sequence ID" value="KAF2233455.1"/>
    <property type="molecule type" value="Genomic_DNA"/>
</dbReference>
<name>A0A6A6H631_VIRVR</name>
<comment type="subcellular location">
    <subcellularLocation>
        <location evidence="2">Membrane</location>
        <topology evidence="2">Single-pass membrane protein</topology>
    </subcellularLocation>
</comment>
<evidence type="ECO:0000313" key="16">
    <source>
        <dbReference type="Proteomes" id="UP000800092"/>
    </source>
</evidence>
<dbReference type="CDD" id="cd11058">
    <property type="entry name" value="CYP60B-like"/>
    <property type="match status" value="1"/>
</dbReference>
<evidence type="ECO:0000256" key="8">
    <source>
        <dbReference type="ARBA" id="ARBA00023002"/>
    </source>
</evidence>
<evidence type="ECO:0000256" key="9">
    <source>
        <dbReference type="ARBA" id="ARBA00023004"/>
    </source>
</evidence>
<feature type="transmembrane region" description="Helical" evidence="14">
    <location>
        <begin position="220"/>
        <end position="240"/>
    </location>
</feature>
<protein>
    <submittedName>
        <fullName evidence="15">Cytochrome P450</fullName>
    </submittedName>
</protein>
<dbReference type="OrthoDB" id="1470350at2759"/>
<comment type="cofactor">
    <cofactor evidence="1 12">
        <name>heme</name>
        <dbReference type="ChEBI" id="CHEBI:30413"/>
    </cofactor>
</comment>
<dbReference type="GO" id="GO:0016705">
    <property type="term" value="F:oxidoreductase activity, acting on paired donors, with incorporation or reduction of molecular oxygen"/>
    <property type="evidence" value="ECO:0007669"/>
    <property type="project" value="InterPro"/>
</dbReference>
<evidence type="ECO:0000313" key="15">
    <source>
        <dbReference type="EMBL" id="KAF2233455.1"/>
    </source>
</evidence>
<dbReference type="InterPro" id="IPR017972">
    <property type="entry name" value="Cyt_P450_CS"/>
</dbReference>
<evidence type="ECO:0000256" key="7">
    <source>
        <dbReference type="ARBA" id="ARBA00022989"/>
    </source>
</evidence>
<dbReference type="Proteomes" id="UP000800092">
    <property type="component" value="Unassembled WGS sequence"/>
</dbReference>
<evidence type="ECO:0000256" key="11">
    <source>
        <dbReference type="ARBA" id="ARBA00023136"/>
    </source>
</evidence>
<keyword evidence="7 14" id="KW-1133">Transmembrane helix</keyword>
<dbReference type="SUPFAM" id="SSF48264">
    <property type="entry name" value="Cytochrome P450"/>
    <property type="match status" value="1"/>
</dbReference>
<reference evidence="15" key="1">
    <citation type="journal article" date="2020" name="Stud. Mycol.">
        <title>101 Dothideomycetes genomes: a test case for predicting lifestyles and emergence of pathogens.</title>
        <authorList>
            <person name="Haridas S."/>
            <person name="Albert R."/>
            <person name="Binder M."/>
            <person name="Bloem J."/>
            <person name="Labutti K."/>
            <person name="Salamov A."/>
            <person name="Andreopoulos B."/>
            <person name="Baker S."/>
            <person name="Barry K."/>
            <person name="Bills G."/>
            <person name="Bluhm B."/>
            <person name="Cannon C."/>
            <person name="Castanera R."/>
            <person name="Culley D."/>
            <person name="Daum C."/>
            <person name="Ezra D."/>
            <person name="Gonzalez J."/>
            <person name="Henrissat B."/>
            <person name="Kuo A."/>
            <person name="Liang C."/>
            <person name="Lipzen A."/>
            <person name="Lutzoni F."/>
            <person name="Magnuson J."/>
            <person name="Mondo S."/>
            <person name="Nolan M."/>
            <person name="Ohm R."/>
            <person name="Pangilinan J."/>
            <person name="Park H.-J."/>
            <person name="Ramirez L."/>
            <person name="Alfaro M."/>
            <person name="Sun H."/>
            <person name="Tritt A."/>
            <person name="Yoshinaga Y."/>
            <person name="Zwiers L.-H."/>
            <person name="Turgeon B."/>
            <person name="Goodwin S."/>
            <person name="Spatafora J."/>
            <person name="Crous P."/>
            <person name="Grigoriev I."/>
        </authorList>
    </citation>
    <scope>NUCLEOTIDE SEQUENCE</scope>
    <source>
        <strain evidence="15">Tuck. ex Michener</strain>
    </source>
</reference>
<organism evidence="15 16">
    <name type="scientific">Viridothelium virens</name>
    <name type="common">Speckled blister lichen</name>
    <name type="synonym">Trypethelium virens</name>
    <dbReference type="NCBI Taxonomy" id="1048519"/>
    <lineage>
        <taxon>Eukaryota</taxon>
        <taxon>Fungi</taxon>
        <taxon>Dikarya</taxon>
        <taxon>Ascomycota</taxon>
        <taxon>Pezizomycotina</taxon>
        <taxon>Dothideomycetes</taxon>
        <taxon>Dothideomycetes incertae sedis</taxon>
        <taxon>Trypetheliales</taxon>
        <taxon>Trypetheliaceae</taxon>
        <taxon>Viridothelium</taxon>
    </lineage>
</organism>
<evidence type="ECO:0000256" key="6">
    <source>
        <dbReference type="ARBA" id="ARBA00022723"/>
    </source>
</evidence>
<dbReference type="InterPro" id="IPR036396">
    <property type="entry name" value="Cyt_P450_sf"/>
</dbReference>
<dbReference type="InterPro" id="IPR002401">
    <property type="entry name" value="Cyt_P450_E_grp-I"/>
</dbReference>
<evidence type="ECO:0000256" key="5">
    <source>
        <dbReference type="ARBA" id="ARBA00022692"/>
    </source>
</evidence>
<proteinExistence type="inferred from homology"/>
<dbReference type="GO" id="GO:0016020">
    <property type="term" value="C:membrane"/>
    <property type="evidence" value="ECO:0007669"/>
    <property type="project" value="UniProtKB-SubCell"/>
</dbReference>
<dbReference type="InterPro" id="IPR050121">
    <property type="entry name" value="Cytochrome_P450_monoxygenase"/>
</dbReference>
<sequence>MDFFDSNIKLLGASVLALFSAASIYLVSYIGYNLFLHPLRSYPGPKSWAALRLPWAYHQVIGDNNDKMLEFHKKYGPCIRIAPDELSYATSQAWRDVYAHRPGQPEMSKTTIFQASAPNKIPSILGANKENHARFRKLLSYAFSEKGMREQEPRIKEHVDLLITRLQELSETGQSQDVLLWYTRAAFDIIGDLAFGESFHSLSDKKTHDWMRATWDNLRYVMTGNIFKFYGFGFLMAYLLPKGTVEGRLRNFQYTQTKVEARLRYGSERGDFWDKIVIKSEDDNAGGQGMTKGEMLNNAAVLVFAGSDTVATLSSGMTYLLSRNPDKLAKLTEEIRSAYKSSDDMDLINVGQLKYLPAVMDESLRVYPAVPVQIARIVPNGGAMINGKFVPAGTSVNVQQHPSYHLESNFYRPDDFIPERWLENRDPVFENDDRAAHQPFGVGPRNCIGKNLAYAETKLIMCKVLWNFDISLDEAKMGEQGEWLNQKSYGLWEKKPLWVKLTQRKN</sequence>
<evidence type="ECO:0000256" key="13">
    <source>
        <dbReference type="RuleBase" id="RU000461"/>
    </source>
</evidence>
<gene>
    <name evidence="15" type="ORF">EV356DRAFT_448336</name>
</gene>
<dbReference type="Gene3D" id="1.10.630.10">
    <property type="entry name" value="Cytochrome P450"/>
    <property type="match status" value="1"/>
</dbReference>
<evidence type="ECO:0000256" key="10">
    <source>
        <dbReference type="ARBA" id="ARBA00023033"/>
    </source>
</evidence>
<dbReference type="FunFam" id="1.10.630.10:FF:000047">
    <property type="entry name" value="Cytochrome P450 monooxygenase"/>
    <property type="match status" value="1"/>
</dbReference>
<accession>A0A6A6H631</accession>
<comment type="similarity">
    <text evidence="3 13">Belongs to the cytochrome P450 family.</text>
</comment>
<dbReference type="GO" id="GO:0005506">
    <property type="term" value="F:iron ion binding"/>
    <property type="evidence" value="ECO:0007669"/>
    <property type="project" value="InterPro"/>
</dbReference>
<dbReference type="InterPro" id="IPR001128">
    <property type="entry name" value="Cyt_P450"/>
</dbReference>
<keyword evidence="9 12" id="KW-0408">Iron</keyword>
<keyword evidence="6 12" id="KW-0479">Metal-binding</keyword>